<reference evidence="7" key="1">
    <citation type="submission" date="2019-04" db="EMBL/GenBank/DDBJ databases">
        <title>Friends and foes A comparative genomics studyof 23 Aspergillus species from section Flavi.</title>
        <authorList>
            <consortium name="DOE Joint Genome Institute"/>
            <person name="Kjaerbolling I."/>
            <person name="Vesth T."/>
            <person name="Frisvad J.C."/>
            <person name="Nybo J.L."/>
            <person name="Theobald S."/>
            <person name="Kildgaard S."/>
            <person name="Isbrandt T."/>
            <person name="Kuo A."/>
            <person name="Sato A."/>
            <person name="Lyhne E.K."/>
            <person name="Kogle M.E."/>
            <person name="Wiebenga A."/>
            <person name="Kun R.S."/>
            <person name="Lubbers R.J."/>
            <person name="Makela M.R."/>
            <person name="Barry K."/>
            <person name="Chovatia M."/>
            <person name="Clum A."/>
            <person name="Daum C."/>
            <person name="Haridas S."/>
            <person name="He G."/>
            <person name="LaButti K."/>
            <person name="Lipzen A."/>
            <person name="Mondo S."/>
            <person name="Riley R."/>
            <person name="Salamov A."/>
            <person name="Simmons B.A."/>
            <person name="Magnuson J.K."/>
            <person name="Henrissat B."/>
            <person name="Mortensen U.H."/>
            <person name="Larsen T.O."/>
            <person name="Devries R.P."/>
            <person name="Grigoriev I.V."/>
            <person name="Machida M."/>
            <person name="Baker S.E."/>
            <person name="Andersen M.R."/>
        </authorList>
    </citation>
    <scope>NUCLEOTIDE SEQUENCE [LARGE SCALE GENOMIC DNA]</scope>
    <source>
        <strain evidence="7">IBT 14317</strain>
    </source>
</reference>
<dbReference type="GO" id="GO:0005737">
    <property type="term" value="C:cytoplasm"/>
    <property type="evidence" value="ECO:0007669"/>
    <property type="project" value="UniProtKB-SubCell"/>
</dbReference>
<keyword evidence="3 5" id="KW-0479">Metal-binding</keyword>
<dbReference type="PANTHER" id="PTHR46064:SF1">
    <property type="entry name" value="QUEUINE TRNA-RIBOSYLTRANSFERASE ACCESSORY SUBUNIT 2"/>
    <property type="match status" value="1"/>
</dbReference>
<accession>A0A5N6FXH2</accession>
<evidence type="ECO:0000256" key="1">
    <source>
        <dbReference type="ARBA" id="ARBA00022490"/>
    </source>
</evidence>
<feature type="compositionally biased region" description="Basic and acidic residues" evidence="6">
    <location>
        <begin position="432"/>
        <end position="452"/>
    </location>
</feature>
<proteinExistence type="inferred from homology"/>
<comment type="subunit">
    <text evidence="5">Heterodimer of a catalytic subunit and an accessory subunit.</text>
</comment>
<dbReference type="InterPro" id="IPR028592">
    <property type="entry name" value="QTRTD1"/>
</dbReference>
<keyword evidence="1 5" id="KW-0963">Cytoplasm</keyword>
<dbReference type="SUPFAM" id="SSF51713">
    <property type="entry name" value="tRNA-guanine transglycosylase"/>
    <property type="match status" value="1"/>
</dbReference>
<dbReference type="OMA" id="VPHIAHD"/>
<evidence type="ECO:0000256" key="6">
    <source>
        <dbReference type="SAM" id="MobiDB-lite"/>
    </source>
</evidence>
<evidence type="ECO:0000256" key="3">
    <source>
        <dbReference type="ARBA" id="ARBA00022723"/>
    </source>
</evidence>
<feature type="compositionally biased region" description="Basic and acidic residues" evidence="6">
    <location>
        <begin position="468"/>
        <end position="478"/>
    </location>
</feature>
<dbReference type="Pfam" id="PF01702">
    <property type="entry name" value="TGT"/>
    <property type="match status" value="1"/>
</dbReference>
<dbReference type="HAMAP" id="MF_03043">
    <property type="entry name" value="QTRT2"/>
    <property type="match status" value="1"/>
</dbReference>
<dbReference type="PANTHER" id="PTHR46064">
    <property type="entry name" value="QUEUINE TRNA-RIBOSYLTRANSFERASE ACCESSORY SUBUNIT 2"/>
    <property type="match status" value="1"/>
</dbReference>
<dbReference type="AlphaFoldDB" id="A0A5N7CER4"/>
<dbReference type="Proteomes" id="UP000326877">
    <property type="component" value="Unassembled WGS sequence"/>
</dbReference>
<dbReference type="FunFam" id="3.20.20.105:FF:000007">
    <property type="entry name" value="Queuine tRNA-ribosyltransferase accessory subunit 2"/>
    <property type="match status" value="1"/>
</dbReference>
<gene>
    <name evidence="7" type="ORF">BDV23DRAFT_52718</name>
</gene>
<dbReference type="OrthoDB" id="27601at2759"/>
<dbReference type="GO" id="GO:0006400">
    <property type="term" value="P:tRNA modification"/>
    <property type="evidence" value="ECO:0007669"/>
    <property type="project" value="InterPro"/>
</dbReference>
<keyword evidence="2 5" id="KW-0819">tRNA processing</keyword>
<protein>
    <recommendedName>
        <fullName evidence="5">Queuine tRNA-ribosyltransferase accessory subunit 2</fullName>
    </recommendedName>
    <alternativeName>
        <fullName evidence="5">Queuine tRNA-ribosyltransferase domain-containing protein 1</fullName>
    </alternativeName>
</protein>
<organism evidence="7">
    <name type="scientific">Petromyces alliaceus</name>
    <name type="common">Aspergillus alliaceus</name>
    <dbReference type="NCBI Taxonomy" id="209559"/>
    <lineage>
        <taxon>Eukaryota</taxon>
        <taxon>Fungi</taxon>
        <taxon>Dikarya</taxon>
        <taxon>Ascomycota</taxon>
        <taxon>Pezizomycotina</taxon>
        <taxon>Eurotiomycetes</taxon>
        <taxon>Eurotiomycetidae</taxon>
        <taxon>Eurotiales</taxon>
        <taxon>Aspergillaceae</taxon>
        <taxon>Aspergillus</taxon>
        <taxon>Aspergillus subgen. Circumdati</taxon>
    </lineage>
</organism>
<feature type="binding site" evidence="5">
    <location>
        <position position="375"/>
    </location>
    <ligand>
        <name>Zn(2+)</name>
        <dbReference type="ChEBI" id="CHEBI:29105"/>
    </ligand>
</feature>
<dbReference type="Gene3D" id="3.20.20.105">
    <property type="entry name" value="Queuine tRNA-ribosyltransferase-like"/>
    <property type="match status" value="1"/>
</dbReference>
<evidence type="ECO:0000313" key="7">
    <source>
        <dbReference type="EMBL" id="KAE8392650.1"/>
    </source>
</evidence>
<dbReference type="InterPro" id="IPR050852">
    <property type="entry name" value="Queuine_tRNA-ribosyltrfase"/>
</dbReference>
<accession>A0A5N7CER4</accession>
<sequence length="478" mass="52584">MGHDTSQRPPNDMVNFNILNSAAASTLAPRLGKLAIAGRNAIATPHYIPLTSRGALPHVAHDVMREQTAISGLYFGLEDFIEKLQKKACPPVYNTPAAPNESPLRNFVCLPEDPVVVLGPRRVPPLPCPPSNTPNSVAVLTTVGFGQLEAGQYVEAVQKMRPDIVVGLADLVLTHQPGLKRQGKMVDRTHAFTTYSTEQLYGSAVLGRNRSKTAYFAPLLPLDNTQQTLYLEDLEEDLRQYISGLALYESASLSIVPESLGDLPRLLFSKPATPHDILREVSLGADLLTIPFLGVSSDAGIALDFVFPPPSDASDTSVAELKPLALDLWATTFTTDTSPLHKKCQCYTCRNHHRAYIHHLLAAKEMLAWTLLQLHNLHTMDNFFANIRKSIQQGTFESDVERFHRVYDPQLPEQTGQGPRVRGYQSPSRGPNEPRRNPRAYGRLDDAIDKFAESQSSIATPDTGAEGLEEHGFAQKLS</sequence>
<comment type="similarity">
    <text evidence="5">Belongs to the queuine tRNA-ribosyltransferase family. QTRT2 subfamily.</text>
</comment>
<dbReference type="InterPro" id="IPR002616">
    <property type="entry name" value="tRNA_ribo_trans-like"/>
</dbReference>
<comment type="subcellular location">
    <subcellularLocation>
        <location evidence="5">Cytoplasm</location>
    </subcellularLocation>
</comment>
<keyword evidence="4 5" id="KW-0862">Zinc</keyword>
<evidence type="ECO:0000256" key="4">
    <source>
        <dbReference type="ARBA" id="ARBA00022833"/>
    </source>
</evidence>
<dbReference type="NCBIfam" id="TIGR00449">
    <property type="entry name" value="tgt_general"/>
    <property type="match status" value="1"/>
</dbReference>
<name>A0A5N7CER4_PETAA</name>
<evidence type="ECO:0000256" key="5">
    <source>
        <dbReference type="HAMAP-Rule" id="MF_03043"/>
    </source>
</evidence>
<feature type="binding site" evidence="5">
    <location>
        <position position="344"/>
    </location>
    <ligand>
        <name>Zn(2+)</name>
        <dbReference type="ChEBI" id="CHEBI:29105"/>
    </ligand>
</feature>
<dbReference type="EMBL" id="ML735235">
    <property type="protein sequence ID" value="KAE8392650.1"/>
    <property type="molecule type" value="Genomic_DNA"/>
</dbReference>
<feature type="binding site" evidence="5">
    <location>
        <position position="349"/>
    </location>
    <ligand>
        <name>Zn(2+)</name>
        <dbReference type="ChEBI" id="CHEBI:29105"/>
    </ligand>
</feature>
<comment type="cofactor">
    <cofactor evidence="5">
        <name>Zn(2+)</name>
        <dbReference type="ChEBI" id="CHEBI:29105"/>
    </cofactor>
    <text evidence="5">Binds 1 zinc ion per subunit.</text>
</comment>
<evidence type="ECO:0000256" key="2">
    <source>
        <dbReference type="ARBA" id="ARBA00022694"/>
    </source>
</evidence>
<feature type="binding site" evidence="5">
    <location>
        <position position="346"/>
    </location>
    <ligand>
        <name>Zn(2+)</name>
        <dbReference type="ChEBI" id="CHEBI:29105"/>
    </ligand>
</feature>
<comment type="function">
    <text evidence="5">Non-catalytic subunit of the queuine tRNA-ribosyltransferase (TGT) that catalyzes the base-exchange of a guanine (G) residue with queuine (Q) at position 34 (anticodon wobble position) in tRNAs with GU(N) anticodons (tRNA-Asp, -Asn, -His and -Tyr), resulting in the hypermodified nucleoside queuosine (7-(((4,5-cis-dihydroxy-2-cyclopenten-1-yl)amino)methyl)-7-deazaguanosine).</text>
</comment>
<dbReference type="InterPro" id="IPR036511">
    <property type="entry name" value="TGT-like_sf"/>
</dbReference>
<dbReference type="GO" id="GO:0008479">
    <property type="term" value="F:tRNA-guanosine(34) queuine transglycosylase activity"/>
    <property type="evidence" value="ECO:0007669"/>
    <property type="project" value="UniProtKB-UniRule"/>
</dbReference>
<dbReference type="GO" id="GO:0046872">
    <property type="term" value="F:metal ion binding"/>
    <property type="evidence" value="ECO:0007669"/>
    <property type="project" value="UniProtKB-KW"/>
</dbReference>
<feature type="region of interest" description="Disordered" evidence="6">
    <location>
        <begin position="409"/>
        <end position="478"/>
    </location>
</feature>